<keyword evidence="2" id="KW-1185">Reference proteome</keyword>
<gene>
    <name evidence="1" type="ORF">E4L98_17755</name>
</gene>
<organism evidence="1 2">
    <name type="scientific">Duganella callida</name>
    <dbReference type="NCBI Taxonomy" id="2561932"/>
    <lineage>
        <taxon>Bacteria</taxon>
        <taxon>Pseudomonadati</taxon>
        <taxon>Pseudomonadota</taxon>
        <taxon>Betaproteobacteria</taxon>
        <taxon>Burkholderiales</taxon>
        <taxon>Oxalobacteraceae</taxon>
        <taxon>Telluria group</taxon>
        <taxon>Duganella</taxon>
    </lineage>
</organism>
<dbReference type="PANTHER" id="PTHR36922">
    <property type="entry name" value="BLL2446 PROTEIN"/>
    <property type="match status" value="1"/>
</dbReference>
<dbReference type="RefSeq" id="WP_135202874.1">
    <property type="nucleotide sequence ID" value="NZ_SPVG01000180.1"/>
</dbReference>
<dbReference type="PANTHER" id="PTHR36922:SF1">
    <property type="entry name" value="DUF1993 DOMAIN-CONTAINING PROTEIN"/>
    <property type="match status" value="1"/>
</dbReference>
<dbReference type="SUPFAM" id="SSF109854">
    <property type="entry name" value="DinB/YfiT-like putative metalloenzymes"/>
    <property type="match status" value="1"/>
</dbReference>
<dbReference type="Pfam" id="PF09351">
    <property type="entry name" value="DUF1993"/>
    <property type="match status" value="1"/>
</dbReference>
<comment type="caution">
    <text evidence="1">The sequence shown here is derived from an EMBL/GenBank/DDBJ whole genome shotgun (WGS) entry which is preliminary data.</text>
</comment>
<name>A0A4Y9SFF0_9BURK</name>
<dbReference type="AlphaFoldDB" id="A0A4Y9SFF0"/>
<evidence type="ECO:0000313" key="2">
    <source>
        <dbReference type="Proteomes" id="UP000297729"/>
    </source>
</evidence>
<proteinExistence type="predicted"/>
<dbReference type="OrthoDB" id="338237at2"/>
<sequence length="170" mass="18860">MHTQIIPPLLKAIDIMTLYLDKGLAHVAHAGVSEDTLLQARLAPDMLTLAGQVQRLSDNSRYGAARLANKSAPAMADEEKSFAELKIRLADTTSYLQSLPPPQFEQAESREITLSFRSIARTVSGHEYFNGILLPNVYFHLSIAHGILRSRGLAIGKRDFLGETLLENYR</sequence>
<dbReference type="EMBL" id="SPVG01000180">
    <property type="protein sequence ID" value="TFW18691.1"/>
    <property type="molecule type" value="Genomic_DNA"/>
</dbReference>
<protein>
    <submittedName>
        <fullName evidence="1">DUF1993 domain-containing protein</fullName>
    </submittedName>
</protein>
<dbReference type="InterPro" id="IPR034660">
    <property type="entry name" value="DinB/YfiT-like"/>
</dbReference>
<evidence type="ECO:0000313" key="1">
    <source>
        <dbReference type="EMBL" id="TFW18691.1"/>
    </source>
</evidence>
<accession>A0A4Y9SFF0</accession>
<reference evidence="1 2" key="1">
    <citation type="submission" date="2019-03" db="EMBL/GenBank/DDBJ databases">
        <title>Draft Genome Sequence of Duganella callidus sp. nov., a Novel Duganella Species Isolated from Cultivated Soil.</title>
        <authorList>
            <person name="Raths R."/>
            <person name="Peta V."/>
            <person name="Bucking H."/>
        </authorList>
    </citation>
    <scope>NUCLEOTIDE SEQUENCE [LARGE SCALE GENOMIC DNA]</scope>
    <source>
        <strain evidence="1 2">DN04</strain>
    </source>
</reference>
<dbReference type="Proteomes" id="UP000297729">
    <property type="component" value="Unassembled WGS sequence"/>
</dbReference>
<dbReference type="InterPro" id="IPR018531">
    <property type="entry name" value="DUF1993"/>
</dbReference>
<dbReference type="Gene3D" id="1.20.120.450">
    <property type="entry name" value="dinb family like domain"/>
    <property type="match status" value="1"/>
</dbReference>